<sequence>MGPHLVKQQYSSEQSAYGSSIWVMTWFYTVCRAMAIEGARHMEGRLPGRDYGVAWMMANLVAACTGCLRNML</sequence>
<dbReference type="HOGENOM" id="CLU_2717097_0_0_5"/>
<evidence type="ECO:0000313" key="2">
    <source>
        <dbReference type="Proteomes" id="UP000006468"/>
    </source>
</evidence>
<protein>
    <submittedName>
        <fullName evidence="1">Uncharacterized protein</fullName>
    </submittedName>
</protein>
<gene>
    <name evidence="1" type="ORF">GXY_11684</name>
</gene>
<comment type="caution">
    <text evidence="1">The sequence shown here is derived from an EMBL/GenBank/DDBJ whole genome shotgun (WGS) entry which is preliminary data.</text>
</comment>
<dbReference type="AlphaFoldDB" id="D5QGR5"/>
<accession>D5QGR5</accession>
<reference evidence="1 2" key="1">
    <citation type="journal article" date="2010" name="J. Bacteriol.">
        <title>Genome sequence of a cellulose-producing bacterium, Gluconacetobacter hansenii ATCC 23769.</title>
        <authorList>
            <person name="Iyer P.R."/>
            <person name="Geib S.M."/>
            <person name="Catchmark J."/>
            <person name="Kao T.H."/>
            <person name="Tien M."/>
        </authorList>
    </citation>
    <scope>NUCLEOTIDE SEQUENCE [LARGE SCALE GENOMIC DNA]</scope>
    <source>
        <strain evidence="1 2">ATCC 23769</strain>
    </source>
</reference>
<dbReference type="EMBL" id="ADTV01000043">
    <property type="protein sequence ID" value="EFG83816.1"/>
    <property type="molecule type" value="Genomic_DNA"/>
</dbReference>
<evidence type="ECO:0000313" key="1">
    <source>
        <dbReference type="EMBL" id="EFG83816.1"/>
    </source>
</evidence>
<name>D5QGR5_NOVHA</name>
<proteinExistence type="predicted"/>
<organism evidence="1 2">
    <name type="scientific">Novacetimonas hansenii ATCC 23769</name>
    <dbReference type="NCBI Taxonomy" id="714995"/>
    <lineage>
        <taxon>Bacteria</taxon>
        <taxon>Pseudomonadati</taxon>
        <taxon>Pseudomonadota</taxon>
        <taxon>Alphaproteobacteria</taxon>
        <taxon>Acetobacterales</taxon>
        <taxon>Acetobacteraceae</taxon>
        <taxon>Novacetimonas</taxon>
    </lineage>
</organism>
<dbReference type="Proteomes" id="UP000006468">
    <property type="component" value="Chromosome"/>
</dbReference>